<dbReference type="Pfam" id="PF10451">
    <property type="entry name" value="Stn1"/>
    <property type="match status" value="1"/>
</dbReference>
<evidence type="ECO:0000313" key="12">
    <source>
        <dbReference type="Proteomes" id="UP000305948"/>
    </source>
</evidence>
<evidence type="ECO:0000256" key="8">
    <source>
        <dbReference type="ARBA" id="ARBA00030039"/>
    </source>
</evidence>
<evidence type="ECO:0000256" key="9">
    <source>
        <dbReference type="SAM" id="MobiDB-lite"/>
    </source>
</evidence>
<gene>
    <name evidence="11" type="ORF">OE88DRAFT_1809977</name>
</gene>
<dbReference type="PANTHER" id="PTHR13989:SF33">
    <property type="entry name" value="CST COMPLEX SUBUNIT STN1"/>
    <property type="match status" value="1"/>
</dbReference>
<dbReference type="InterPro" id="IPR018856">
    <property type="entry name" value="Stn1_N"/>
</dbReference>
<feature type="region of interest" description="Disordered" evidence="9">
    <location>
        <begin position="612"/>
        <end position="637"/>
    </location>
</feature>
<evidence type="ECO:0000256" key="6">
    <source>
        <dbReference type="ARBA" id="ARBA00023125"/>
    </source>
</evidence>
<feature type="region of interest" description="Disordered" evidence="9">
    <location>
        <begin position="556"/>
        <end position="580"/>
    </location>
</feature>
<dbReference type="AlphaFoldDB" id="A0A5C3MY77"/>
<dbReference type="EMBL" id="ML213517">
    <property type="protein sequence ID" value="TFK49116.1"/>
    <property type="molecule type" value="Genomic_DNA"/>
</dbReference>
<dbReference type="GO" id="GO:0005634">
    <property type="term" value="C:nucleus"/>
    <property type="evidence" value="ECO:0007669"/>
    <property type="project" value="UniProtKB-SubCell"/>
</dbReference>
<evidence type="ECO:0000256" key="5">
    <source>
        <dbReference type="ARBA" id="ARBA00022895"/>
    </source>
</evidence>
<sequence length="689" mass="76610">MKDTPPTERKRRLSISKRRRVEPSKSDSSSGPHGGTVPSSTRSMHSSAEIWRWSLTRSAITTCFVRDVHEMQESGSKEHDFFWLGNFPCRTVELLGILVGVQVYEKRVIYTLDDGTSTIDCVHRPEPPPVPPSPTKPKSSLKGKEKSDPYRRPSSPKADKEEHLCLFPEPLEPVGQVGATVRVVGRVFTKYNSRQIHAGHIDVCIPRNDEMRHWAQVLVLHREKYSRSDPFVIPAPSVSDMASNEVPDTMQELPSHSDPPQTPSRRSKAIPSTPSTASSVSASSPVKSQCEEQTRSRLRHPSRLHNRDLNLNTFRIYVKHYMDNAPPVAHADNPYDCSICSVSEYCSHLKPSFSDNSRRNSFDIPTTPTKSSVLNTSRLGEETPKAFASAHGWHETTPRAPPDMKPSERSEQQKLYGFTLSYLRRVPELRLLARRTVEAEAKRRRRQERLDAKQSSSTFPASSHFVQSRCQPENVDGESRRCPTGTCSGSGEPAGRKMKRLFSVTILKLYEEGSIVLWDGSARPLPSLRYGSQSCVSQSQGLWKVSMSTASASLSVTSTTSTASIGGGDEEEADSDGDLSDVPLKEEAYVPVTPELLAGHVEAAIKSLTERASRESQAAMSTSKHASSAYRPRSTVVPGPTKEEIVKFLRRGDERWAKIGDWAIGDALGLLEKEGRAWDVGRGRWELCL</sequence>
<dbReference type="PANTHER" id="PTHR13989">
    <property type="entry name" value="REPLICATION PROTEIN A-RELATED"/>
    <property type="match status" value="1"/>
</dbReference>
<feature type="region of interest" description="Disordered" evidence="9">
    <location>
        <begin position="439"/>
        <end position="493"/>
    </location>
</feature>
<reference evidence="11 12" key="1">
    <citation type="journal article" date="2019" name="Nat. Ecol. Evol.">
        <title>Megaphylogeny resolves global patterns of mushroom evolution.</title>
        <authorList>
            <person name="Varga T."/>
            <person name="Krizsan K."/>
            <person name="Foldi C."/>
            <person name="Dima B."/>
            <person name="Sanchez-Garcia M."/>
            <person name="Sanchez-Ramirez S."/>
            <person name="Szollosi G.J."/>
            <person name="Szarkandi J.G."/>
            <person name="Papp V."/>
            <person name="Albert L."/>
            <person name="Andreopoulos W."/>
            <person name="Angelini C."/>
            <person name="Antonin V."/>
            <person name="Barry K.W."/>
            <person name="Bougher N.L."/>
            <person name="Buchanan P."/>
            <person name="Buyck B."/>
            <person name="Bense V."/>
            <person name="Catcheside P."/>
            <person name="Chovatia M."/>
            <person name="Cooper J."/>
            <person name="Damon W."/>
            <person name="Desjardin D."/>
            <person name="Finy P."/>
            <person name="Geml J."/>
            <person name="Haridas S."/>
            <person name="Hughes K."/>
            <person name="Justo A."/>
            <person name="Karasinski D."/>
            <person name="Kautmanova I."/>
            <person name="Kiss B."/>
            <person name="Kocsube S."/>
            <person name="Kotiranta H."/>
            <person name="LaButti K.M."/>
            <person name="Lechner B.E."/>
            <person name="Liimatainen K."/>
            <person name="Lipzen A."/>
            <person name="Lukacs Z."/>
            <person name="Mihaltcheva S."/>
            <person name="Morgado L.N."/>
            <person name="Niskanen T."/>
            <person name="Noordeloos M.E."/>
            <person name="Ohm R.A."/>
            <person name="Ortiz-Santana B."/>
            <person name="Ovrebo C."/>
            <person name="Racz N."/>
            <person name="Riley R."/>
            <person name="Savchenko A."/>
            <person name="Shiryaev A."/>
            <person name="Soop K."/>
            <person name="Spirin V."/>
            <person name="Szebenyi C."/>
            <person name="Tomsovsky M."/>
            <person name="Tulloss R.E."/>
            <person name="Uehling J."/>
            <person name="Grigoriev I.V."/>
            <person name="Vagvolgyi C."/>
            <person name="Papp T."/>
            <person name="Martin F.M."/>
            <person name="Miettinen O."/>
            <person name="Hibbett D.S."/>
            <person name="Nagy L.G."/>
        </authorList>
    </citation>
    <scope>NUCLEOTIDE SEQUENCE [LARGE SCALE GENOMIC DNA]</scope>
    <source>
        <strain evidence="11 12">OMC1185</strain>
    </source>
</reference>
<dbReference type="OrthoDB" id="77828at2759"/>
<proteinExistence type="predicted"/>
<feature type="compositionally biased region" description="Polar residues" evidence="9">
    <location>
        <begin position="26"/>
        <end position="43"/>
    </location>
</feature>
<feature type="domain" description="CST complex subunit Stn1 N-terminal" evidence="10">
    <location>
        <begin position="48"/>
        <end position="122"/>
    </location>
</feature>
<dbReference type="GO" id="GO:0000781">
    <property type="term" value="C:chromosome, telomeric region"/>
    <property type="evidence" value="ECO:0007669"/>
    <property type="project" value="UniProtKB-SubCell"/>
</dbReference>
<evidence type="ECO:0000256" key="1">
    <source>
        <dbReference type="ARBA" id="ARBA00004123"/>
    </source>
</evidence>
<dbReference type="Proteomes" id="UP000305948">
    <property type="component" value="Unassembled WGS sequence"/>
</dbReference>
<feature type="region of interest" description="Disordered" evidence="9">
    <location>
        <begin position="248"/>
        <end position="304"/>
    </location>
</feature>
<feature type="region of interest" description="Disordered" evidence="9">
    <location>
        <begin position="387"/>
        <end position="408"/>
    </location>
</feature>
<dbReference type="SUPFAM" id="SSF50249">
    <property type="entry name" value="Nucleic acid-binding proteins"/>
    <property type="match status" value="1"/>
</dbReference>
<feature type="region of interest" description="Disordered" evidence="9">
    <location>
        <begin position="120"/>
        <end position="159"/>
    </location>
</feature>
<evidence type="ECO:0000259" key="10">
    <source>
        <dbReference type="Pfam" id="PF10451"/>
    </source>
</evidence>
<feature type="compositionally biased region" description="Acidic residues" evidence="9">
    <location>
        <begin position="568"/>
        <end position="579"/>
    </location>
</feature>
<evidence type="ECO:0000313" key="11">
    <source>
        <dbReference type="EMBL" id="TFK49116.1"/>
    </source>
</evidence>
<dbReference type="InterPro" id="IPR012340">
    <property type="entry name" value="NA-bd_OB-fold"/>
</dbReference>
<evidence type="ECO:0000256" key="3">
    <source>
        <dbReference type="ARBA" id="ARBA00017411"/>
    </source>
</evidence>
<comment type="subcellular location">
    <subcellularLocation>
        <location evidence="2">Chromosome</location>
        <location evidence="2">Telomere</location>
    </subcellularLocation>
    <subcellularLocation>
        <location evidence="1">Nucleus</location>
    </subcellularLocation>
</comment>
<keyword evidence="4" id="KW-0158">Chromosome</keyword>
<feature type="compositionally biased region" description="Polar residues" evidence="9">
    <location>
        <begin position="615"/>
        <end position="626"/>
    </location>
</feature>
<feature type="region of interest" description="Disordered" evidence="9">
    <location>
        <begin position="1"/>
        <end position="43"/>
    </location>
</feature>
<dbReference type="STRING" id="5364.A0A5C3MY77"/>
<name>A0A5C3MY77_9AGAM</name>
<feature type="compositionally biased region" description="Polar residues" evidence="9">
    <location>
        <begin position="453"/>
        <end position="471"/>
    </location>
</feature>
<keyword evidence="12" id="KW-1185">Reference proteome</keyword>
<dbReference type="InterPro" id="IPR040260">
    <property type="entry name" value="RFA2-like"/>
</dbReference>
<keyword evidence="7" id="KW-0539">Nucleus</keyword>
<feature type="compositionally biased region" description="Low complexity" evidence="9">
    <location>
        <begin position="269"/>
        <end position="288"/>
    </location>
</feature>
<accession>A0A5C3MY77</accession>
<dbReference type="Gene3D" id="2.40.50.140">
    <property type="entry name" value="Nucleic acid-binding proteins"/>
    <property type="match status" value="1"/>
</dbReference>
<evidence type="ECO:0000256" key="2">
    <source>
        <dbReference type="ARBA" id="ARBA00004574"/>
    </source>
</evidence>
<protein>
    <recommendedName>
        <fullName evidence="3">CST complex subunit STN1</fullName>
    </recommendedName>
    <alternativeName>
        <fullName evidence="8">Suppressor of cdc thirteen homolog</fullName>
    </alternativeName>
</protein>
<organism evidence="11 12">
    <name type="scientific">Heliocybe sulcata</name>
    <dbReference type="NCBI Taxonomy" id="5364"/>
    <lineage>
        <taxon>Eukaryota</taxon>
        <taxon>Fungi</taxon>
        <taxon>Dikarya</taxon>
        <taxon>Basidiomycota</taxon>
        <taxon>Agaricomycotina</taxon>
        <taxon>Agaricomycetes</taxon>
        <taxon>Gloeophyllales</taxon>
        <taxon>Gloeophyllaceae</taxon>
        <taxon>Heliocybe</taxon>
    </lineage>
</organism>
<dbReference type="GO" id="GO:0003677">
    <property type="term" value="F:DNA binding"/>
    <property type="evidence" value="ECO:0007669"/>
    <property type="project" value="UniProtKB-KW"/>
</dbReference>
<keyword evidence="6" id="KW-0238">DNA-binding</keyword>
<keyword evidence="5" id="KW-0779">Telomere</keyword>
<evidence type="ECO:0000256" key="7">
    <source>
        <dbReference type="ARBA" id="ARBA00023242"/>
    </source>
</evidence>
<evidence type="ECO:0000256" key="4">
    <source>
        <dbReference type="ARBA" id="ARBA00022454"/>
    </source>
</evidence>
<feature type="compositionally biased region" description="Basic residues" evidence="9">
    <location>
        <begin position="9"/>
        <end position="20"/>
    </location>
</feature>
<feature type="compositionally biased region" description="Basic and acidic residues" evidence="9">
    <location>
        <begin position="142"/>
        <end position="159"/>
    </location>
</feature>